<accession>Q11CE0</accession>
<evidence type="ECO:0000259" key="1">
    <source>
        <dbReference type="Pfam" id="PF11716"/>
    </source>
</evidence>
<dbReference type="Gene3D" id="1.20.120.450">
    <property type="entry name" value="dinb family like domain"/>
    <property type="match status" value="1"/>
</dbReference>
<proteinExistence type="predicted"/>
<dbReference type="GO" id="GO:0046872">
    <property type="term" value="F:metal ion binding"/>
    <property type="evidence" value="ECO:0007669"/>
    <property type="project" value="InterPro"/>
</dbReference>
<sequence length="203" mass="22261">MTEADPDLLARAQLRERQGAGARYDAPNAPADDLLLARRGTAYFARQLNGLTDSELDAQSAVAGQSRRHIVAEVAFQARWLARLAAAARLGFEVETIVEPELFIEDVKLTATLPPHALRYLFQHSAVHLDVEWRDLPREGWSRTIISLDGRAVPINATPLMRALEIWMAATTLGGHWRLSDIPAVIIKHSDIADLRGSAASGA</sequence>
<dbReference type="SUPFAM" id="SSF109854">
    <property type="entry name" value="DinB/YfiT-like putative metalloenzymes"/>
    <property type="match status" value="1"/>
</dbReference>
<dbReference type="HOGENOM" id="CLU_1516797_0_0_5"/>
<reference evidence="2" key="1">
    <citation type="submission" date="2006-06" db="EMBL/GenBank/DDBJ databases">
        <title>Complete sequence of chromosome of Chelativorans sp. BNC1.</title>
        <authorList>
            <consortium name="US DOE Joint Genome Institute"/>
            <person name="Copeland A."/>
            <person name="Lucas S."/>
            <person name="Lapidus A."/>
            <person name="Barry K."/>
            <person name="Detter J.C."/>
            <person name="Glavina del Rio T."/>
            <person name="Hammon N."/>
            <person name="Israni S."/>
            <person name="Dalin E."/>
            <person name="Tice H."/>
            <person name="Pitluck S."/>
            <person name="Chertkov O."/>
            <person name="Brettin T."/>
            <person name="Bruce D."/>
            <person name="Han C."/>
            <person name="Tapia R."/>
            <person name="Gilna P."/>
            <person name="Schmutz J."/>
            <person name="Larimer F."/>
            <person name="Land M."/>
            <person name="Hauser L."/>
            <person name="Kyrpides N."/>
            <person name="Mikhailova N."/>
            <person name="Richardson P."/>
        </authorList>
    </citation>
    <scope>NUCLEOTIDE SEQUENCE</scope>
    <source>
        <strain evidence="2">BNC1</strain>
    </source>
</reference>
<name>Q11CE0_CHESB</name>
<dbReference type="InterPro" id="IPR034660">
    <property type="entry name" value="DinB/YfiT-like"/>
</dbReference>
<feature type="domain" description="Mycothiol-dependent maleylpyruvate isomerase metal-binding" evidence="1">
    <location>
        <begin position="38"/>
        <end position="168"/>
    </location>
</feature>
<dbReference type="Pfam" id="PF11716">
    <property type="entry name" value="MDMPI_N"/>
    <property type="match status" value="1"/>
</dbReference>
<dbReference type="EMBL" id="CP000390">
    <property type="protein sequence ID" value="ABG64935.1"/>
    <property type="molecule type" value="Genomic_DNA"/>
</dbReference>
<evidence type="ECO:0000313" key="2">
    <source>
        <dbReference type="EMBL" id="ABG64935.1"/>
    </source>
</evidence>
<gene>
    <name evidence="2" type="ordered locus">Meso_3566</name>
</gene>
<dbReference type="InterPro" id="IPR024344">
    <property type="entry name" value="MDMPI_metal-binding"/>
</dbReference>
<organism evidence="2">
    <name type="scientific">Chelativorans sp. (strain BNC1)</name>
    <dbReference type="NCBI Taxonomy" id="266779"/>
    <lineage>
        <taxon>Bacteria</taxon>
        <taxon>Pseudomonadati</taxon>
        <taxon>Pseudomonadota</taxon>
        <taxon>Alphaproteobacteria</taxon>
        <taxon>Hyphomicrobiales</taxon>
        <taxon>Phyllobacteriaceae</taxon>
        <taxon>Chelativorans</taxon>
    </lineage>
</organism>
<dbReference type="AlphaFoldDB" id="Q11CE0"/>
<protein>
    <recommendedName>
        <fullName evidence="1">Mycothiol-dependent maleylpyruvate isomerase metal-binding domain-containing protein</fullName>
    </recommendedName>
</protein>
<dbReference type="eggNOG" id="ENOG5030CHN">
    <property type="taxonomic scope" value="Bacteria"/>
</dbReference>
<dbReference type="KEGG" id="mes:Meso_3566"/>
<dbReference type="STRING" id="266779.Meso_3566"/>